<comment type="similarity">
    <text evidence="1">Belongs to the ABC transporter superfamily.</text>
</comment>
<dbReference type="AlphaFoldDB" id="A0AAU9EH86"/>
<dbReference type="InterPro" id="IPR003593">
    <property type="entry name" value="AAA+_ATPase"/>
</dbReference>
<protein>
    <submittedName>
        <fullName evidence="6">Multidrug ABC transporter ATP-binding protein</fullName>
    </submittedName>
</protein>
<dbReference type="GO" id="GO:0016887">
    <property type="term" value="F:ATP hydrolysis activity"/>
    <property type="evidence" value="ECO:0007669"/>
    <property type="project" value="InterPro"/>
</dbReference>
<dbReference type="Gene3D" id="3.40.50.300">
    <property type="entry name" value="P-loop containing nucleotide triphosphate hydrolases"/>
    <property type="match status" value="1"/>
</dbReference>
<dbReference type="InterPro" id="IPR003439">
    <property type="entry name" value="ABC_transporter-like_ATP-bd"/>
</dbReference>
<accession>A0AAU9EH86</accession>
<dbReference type="RefSeq" id="WP_338602404.1">
    <property type="nucleotide sequence ID" value="NZ_AP028679.1"/>
</dbReference>
<dbReference type="GO" id="GO:0005524">
    <property type="term" value="F:ATP binding"/>
    <property type="evidence" value="ECO:0007669"/>
    <property type="project" value="UniProtKB-KW"/>
</dbReference>
<reference evidence="7" key="1">
    <citation type="journal article" date="2023" name="Arch. Microbiol.">
        <title>Desulfoferula mesophilus gen. nov. sp. nov., a mesophilic sulfate-reducing bacterium isolated from a brackish lake sediment.</title>
        <authorList>
            <person name="Watanabe T."/>
            <person name="Yabe T."/>
            <person name="Tsuji J.M."/>
            <person name="Fukui M."/>
        </authorList>
    </citation>
    <scope>NUCLEOTIDE SEQUENCE [LARGE SCALE GENOMIC DNA]</scope>
    <source>
        <strain evidence="7">12FAK</strain>
    </source>
</reference>
<organism evidence="6 7">
    <name type="scientific">Desulfoferula mesophila</name>
    <dbReference type="NCBI Taxonomy" id="3058419"/>
    <lineage>
        <taxon>Bacteria</taxon>
        <taxon>Pseudomonadati</taxon>
        <taxon>Thermodesulfobacteriota</taxon>
        <taxon>Desulfarculia</taxon>
        <taxon>Desulfarculales</taxon>
        <taxon>Desulfarculaceae</taxon>
        <taxon>Desulfoferula</taxon>
    </lineage>
</organism>
<dbReference type="InterPro" id="IPR027417">
    <property type="entry name" value="P-loop_NTPase"/>
</dbReference>
<evidence type="ECO:0000256" key="1">
    <source>
        <dbReference type="ARBA" id="ARBA00005417"/>
    </source>
</evidence>
<dbReference type="CDD" id="cd03230">
    <property type="entry name" value="ABC_DR_subfamily_A"/>
    <property type="match status" value="1"/>
</dbReference>
<keyword evidence="7" id="KW-1185">Reference proteome</keyword>
<dbReference type="Proteomes" id="UP001366166">
    <property type="component" value="Chromosome"/>
</dbReference>
<keyword evidence="2" id="KW-0813">Transport</keyword>
<evidence type="ECO:0000313" key="7">
    <source>
        <dbReference type="Proteomes" id="UP001366166"/>
    </source>
</evidence>
<dbReference type="EMBL" id="AP028679">
    <property type="protein sequence ID" value="BEQ16501.1"/>
    <property type="molecule type" value="Genomic_DNA"/>
</dbReference>
<dbReference type="PANTHER" id="PTHR43335">
    <property type="entry name" value="ABC TRANSPORTER, ATP-BINDING PROTEIN"/>
    <property type="match status" value="1"/>
</dbReference>
<name>A0AAU9EH86_9BACT</name>
<feature type="domain" description="ABC transporter" evidence="5">
    <location>
        <begin position="2"/>
        <end position="231"/>
    </location>
</feature>
<evidence type="ECO:0000256" key="3">
    <source>
        <dbReference type="ARBA" id="ARBA00022741"/>
    </source>
</evidence>
<sequence>MIEVRELSKRFGATVAVDRLSFSLDQGEILGFLGPNGAGKTTTMRILTGFFPPSGGQALINGHDVVEEPMPARRAVGYMPENVPLYGDMRVDEYLRFVGGAKGLDRSAAKKEAGRTMEAVGIDKRARQLIKQLSKGYRQRVGLAQALLGDPPVLILDEPTIGFDPGQIVEIRSLIKGFAGSKTVILSSHILPEVAATCSQVVIINQGRLMAEGPIELLRVGRQGGASLKVLLQGPQEALTRLLQDVPGVDSVACTGASPHLEGACYFSLETDAHSQVAARVAQAVVAAGHGLMEMTPVSASLEEVFMQLTTEEPGSGEEAA</sequence>
<evidence type="ECO:0000256" key="4">
    <source>
        <dbReference type="ARBA" id="ARBA00022840"/>
    </source>
</evidence>
<evidence type="ECO:0000259" key="5">
    <source>
        <dbReference type="PROSITE" id="PS50893"/>
    </source>
</evidence>
<dbReference type="Pfam" id="PF00005">
    <property type="entry name" value="ABC_tran"/>
    <property type="match status" value="1"/>
</dbReference>
<evidence type="ECO:0000256" key="2">
    <source>
        <dbReference type="ARBA" id="ARBA00022448"/>
    </source>
</evidence>
<dbReference type="SUPFAM" id="SSF52540">
    <property type="entry name" value="P-loop containing nucleoside triphosphate hydrolases"/>
    <property type="match status" value="1"/>
</dbReference>
<dbReference type="KEGG" id="dmp:FAK_35670"/>
<evidence type="ECO:0000313" key="6">
    <source>
        <dbReference type="EMBL" id="BEQ16501.1"/>
    </source>
</evidence>
<proteinExistence type="inferred from homology"/>
<dbReference type="PANTHER" id="PTHR43335:SF4">
    <property type="entry name" value="ABC TRANSPORTER, ATP-BINDING PROTEIN"/>
    <property type="match status" value="1"/>
</dbReference>
<dbReference type="PROSITE" id="PS50893">
    <property type="entry name" value="ABC_TRANSPORTER_2"/>
    <property type="match status" value="1"/>
</dbReference>
<keyword evidence="4 6" id="KW-0067">ATP-binding</keyword>
<dbReference type="SMART" id="SM00382">
    <property type="entry name" value="AAA"/>
    <property type="match status" value="1"/>
</dbReference>
<keyword evidence="3" id="KW-0547">Nucleotide-binding</keyword>
<gene>
    <name evidence="6" type="ORF">FAK_35670</name>
</gene>